<dbReference type="Proteomes" id="UP000199421">
    <property type="component" value="Unassembled WGS sequence"/>
</dbReference>
<reference evidence="2" key="1">
    <citation type="submission" date="2016-10" db="EMBL/GenBank/DDBJ databases">
        <authorList>
            <person name="Varghese N."/>
            <person name="Submissions S."/>
        </authorList>
    </citation>
    <scope>NUCLEOTIDE SEQUENCE [LARGE SCALE GENOMIC DNA]</scope>
    <source>
        <strain evidence="2">DSM 18733</strain>
    </source>
</reference>
<dbReference type="InterPro" id="IPR051159">
    <property type="entry name" value="Hexapeptide_acetyltransf"/>
</dbReference>
<accession>A0A1H7V018</accession>
<dbReference type="RefSeq" id="WP_093327936.1">
    <property type="nucleotide sequence ID" value="NZ_FOAF01000006.1"/>
</dbReference>
<dbReference type="Gene3D" id="2.160.10.10">
    <property type="entry name" value="Hexapeptide repeat proteins"/>
    <property type="match status" value="1"/>
</dbReference>
<dbReference type="OrthoDB" id="9801697at2"/>
<evidence type="ECO:0000313" key="1">
    <source>
        <dbReference type="EMBL" id="SEM02087.1"/>
    </source>
</evidence>
<dbReference type="InterPro" id="IPR011004">
    <property type="entry name" value="Trimer_LpxA-like_sf"/>
</dbReference>
<keyword evidence="1" id="KW-0808">Transferase</keyword>
<organism evidence="1 2">
    <name type="scientific">Olivibacter domesticus</name>
    <name type="common">Pseudosphingobacterium domesticum</name>
    <dbReference type="NCBI Taxonomy" id="407022"/>
    <lineage>
        <taxon>Bacteria</taxon>
        <taxon>Pseudomonadati</taxon>
        <taxon>Bacteroidota</taxon>
        <taxon>Sphingobacteriia</taxon>
        <taxon>Sphingobacteriales</taxon>
        <taxon>Sphingobacteriaceae</taxon>
        <taxon>Olivibacter</taxon>
    </lineage>
</organism>
<keyword evidence="2" id="KW-1185">Reference proteome</keyword>
<dbReference type="InterPro" id="IPR001451">
    <property type="entry name" value="Hexapep"/>
</dbReference>
<dbReference type="PANTHER" id="PTHR23416:SF78">
    <property type="entry name" value="LIPOPOLYSACCHARIDE BIOSYNTHESIS O-ACETYL TRANSFERASE WBBJ-RELATED"/>
    <property type="match status" value="1"/>
</dbReference>
<name>A0A1H7V018_OLID1</name>
<protein>
    <submittedName>
        <fullName evidence="1">Acetyltransferase (Isoleucine patch superfamily)</fullName>
    </submittedName>
</protein>
<dbReference type="PANTHER" id="PTHR23416">
    <property type="entry name" value="SIALIC ACID SYNTHASE-RELATED"/>
    <property type="match status" value="1"/>
</dbReference>
<sequence>MISKFSRLFYYLFIFPVYKLRFGKLGNRAYIRSPLQLDGTSRMFIGSRVRVGYKTWLAANSLTGEKASLTIGDGTHIGNFNHIYATGQITFGSQVLTADKVYIADNLHSYESIHMAIIDQPIKQLRSMHIGDGSWLGEHVCVIGASIGRGCVIGANSVVTKDIPDYCVAVGAPAKIIKRYCMQEAQWRRTDSNGNFI</sequence>
<dbReference type="STRING" id="407022.SAMN05661044_04008"/>
<dbReference type="CDD" id="cd04647">
    <property type="entry name" value="LbH_MAT_like"/>
    <property type="match status" value="1"/>
</dbReference>
<proteinExistence type="predicted"/>
<gene>
    <name evidence="1" type="ORF">SAMN05661044_04008</name>
</gene>
<dbReference type="EMBL" id="FOAF01000006">
    <property type="protein sequence ID" value="SEM02087.1"/>
    <property type="molecule type" value="Genomic_DNA"/>
</dbReference>
<dbReference type="GO" id="GO:0016740">
    <property type="term" value="F:transferase activity"/>
    <property type="evidence" value="ECO:0007669"/>
    <property type="project" value="UniProtKB-KW"/>
</dbReference>
<dbReference type="Pfam" id="PF14602">
    <property type="entry name" value="Hexapep_2"/>
    <property type="match status" value="1"/>
</dbReference>
<dbReference type="AlphaFoldDB" id="A0A1H7V018"/>
<evidence type="ECO:0000313" key="2">
    <source>
        <dbReference type="Proteomes" id="UP000199421"/>
    </source>
</evidence>
<dbReference type="SUPFAM" id="SSF51161">
    <property type="entry name" value="Trimeric LpxA-like enzymes"/>
    <property type="match status" value="1"/>
</dbReference>